<dbReference type="InterPro" id="IPR018733">
    <property type="entry name" value="DUF2274"/>
</dbReference>
<proteinExistence type="predicted"/>
<sequence>MAKLKLAELQDDTPVKLTVELPGAVHRDLVAYGEALAAQGGRALEPAKLIVPMLSRFMNTDRAFTRSKRSGDSTSR</sequence>
<dbReference type="KEGG" id="pzu:PHZ_c1521"/>
<protein>
    <recommendedName>
        <fullName evidence="3">DUF2274 domain-containing protein</fullName>
    </recommendedName>
</protein>
<dbReference type="AlphaFoldDB" id="B4RAC5"/>
<gene>
    <name evidence="1" type="ordered locus">PHZ_c1521</name>
</gene>
<evidence type="ECO:0000313" key="2">
    <source>
        <dbReference type="Proteomes" id="UP000001868"/>
    </source>
</evidence>
<dbReference type="OrthoDB" id="9803810at2"/>
<dbReference type="Proteomes" id="UP000001868">
    <property type="component" value="Chromosome"/>
</dbReference>
<evidence type="ECO:0000313" key="1">
    <source>
        <dbReference type="EMBL" id="ACG77932.1"/>
    </source>
</evidence>
<dbReference type="RefSeq" id="WP_012522075.1">
    <property type="nucleotide sequence ID" value="NC_011144.1"/>
</dbReference>
<evidence type="ECO:0008006" key="3">
    <source>
        <dbReference type="Google" id="ProtNLM"/>
    </source>
</evidence>
<keyword evidence="2" id="KW-1185">Reference proteome</keyword>
<dbReference type="eggNOG" id="COG5639">
    <property type="taxonomic scope" value="Bacteria"/>
</dbReference>
<name>B4RAC5_PHEZH</name>
<dbReference type="EMBL" id="CP000747">
    <property type="protein sequence ID" value="ACG77932.1"/>
    <property type="molecule type" value="Genomic_DNA"/>
</dbReference>
<accession>B4RAC5</accession>
<dbReference type="HOGENOM" id="CLU_179036_0_0_5"/>
<organism evidence="1 2">
    <name type="scientific">Phenylobacterium zucineum (strain HLK1)</name>
    <dbReference type="NCBI Taxonomy" id="450851"/>
    <lineage>
        <taxon>Bacteria</taxon>
        <taxon>Pseudomonadati</taxon>
        <taxon>Pseudomonadota</taxon>
        <taxon>Alphaproteobacteria</taxon>
        <taxon>Caulobacterales</taxon>
        <taxon>Caulobacteraceae</taxon>
        <taxon>Phenylobacterium</taxon>
    </lineage>
</organism>
<reference evidence="1 2" key="1">
    <citation type="journal article" date="2008" name="BMC Genomics">
        <title>Complete genome of Phenylobacterium zucineum - a novel facultative intracellular bacterium isolated from human erythroleukemia cell line K562.</title>
        <authorList>
            <person name="Luo Y."/>
            <person name="Xu X."/>
            <person name="Ding Z."/>
            <person name="Liu Z."/>
            <person name="Zhang B."/>
            <person name="Yan Z."/>
            <person name="Sun J."/>
            <person name="Hu S."/>
            <person name="Hu X."/>
        </authorList>
    </citation>
    <scope>NUCLEOTIDE SEQUENCE [LARGE SCALE GENOMIC DNA]</scope>
    <source>
        <strain evidence="1 2">HLK1</strain>
    </source>
</reference>
<dbReference type="Pfam" id="PF10038">
    <property type="entry name" value="DUF2274"/>
    <property type="match status" value="1"/>
</dbReference>
<dbReference type="STRING" id="450851.PHZ_c1521"/>